<dbReference type="GO" id="GO:1990351">
    <property type="term" value="C:transporter complex"/>
    <property type="evidence" value="ECO:0007669"/>
    <property type="project" value="TreeGrafter"/>
</dbReference>
<evidence type="ECO:0000256" key="3">
    <source>
        <dbReference type="ARBA" id="ARBA00023237"/>
    </source>
</evidence>
<evidence type="ECO:0000256" key="4">
    <source>
        <dbReference type="HAMAP-Rule" id="MF_01411"/>
    </source>
</evidence>
<evidence type="ECO:0000313" key="8">
    <source>
        <dbReference type="Proteomes" id="UP000261875"/>
    </source>
</evidence>
<dbReference type="HAMAP" id="MF_01411">
    <property type="entry name" value="LPS_assembly_LptD"/>
    <property type="match status" value="1"/>
</dbReference>
<comment type="caution">
    <text evidence="4">Lacks conserved residue(s) required for the propagation of feature annotation.</text>
</comment>
<dbReference type="NCBIfam" id="NF002997">
    <property type="entry name" value="PRK03761.1"/>
    <property type="match status" value="1"/>
</dbReference>
<gene>
    <name evidence="4" type="primary">lptD</name>
    <name evidence="7" type="ORF">CCS41_03770</name>
</gene>
<accession>A0A2U8I6J8</accession>
<keyword evidence="3 4" id="KW-0998">Cell outer membrane</keyword>
<proteinExistence type="inferred from homology"/>
<dbReference type="PANTHER" id="PTHR30189:SF1">
    <property type="entry name" value="LPS-ASSEMBLY PROTEIN LPTD"/>
    <property type="match status" value="1"/>
</dbReference>
<dbReference type="InterPro" id="IPR020889">
    <property type="entry name" value="LipoPS_assembly_LptD"/>
</dbReference>
<dbReference type="Gene3D" id="2.60.450.10">
    <property type="entry name" value="Lipopolysaccharide (LPS) transport protein A like domain"/>
    <property type="match status" value="1"/>
</dbReference>
<dbReference type="RefSeq" id="WP_119797237.1">
    <property type="nucleotide sequence ID" value="NZ_CP021659.1"/>
</dbReference>
<evidence type="ECO:0000313" key="7">
    <source>
        <dbReference type="EMBL" id="AWK13795.1"/>
    </source>
</evidence>
<comment type="subunit">
    <text evidence="4">Component of the lipopolysaccharide transport and assembly complex. Interacts with LptE and LptA.</text>
</comment>
<name>A0A2U8I6J8_9GAMM</name>
<organism evidence="7 8">
    <name type="scientific">Candidatus Fukatsuia symbiotica</name>
    <dbReference type="NCBI Taxonomy" id="1878942"/>
    <lineage>
        <taxon>Bacteria</taxon>
        <taxon>Pseudomonadati</taxon>
        <taxon>Pseudomonadota</taxon>
        <taxon>Gammaproteobacteria</taxon>
        <taxon>Enterobacterales</taxon>
        <taxon>Yersiniaceae</taxon>
        <taxon>Candidatus Fukatsuia</taxon>
    </lineage>
</organism>
<reference evidence="7 8" key="1">
    <citation type="submission" date="2017-05" db="EMBL/GenBank/DDBJ databases">
        <title>Genome sequence of Candidatus Fukatsuia symbiotica and Candidatus Hamiltonella defensa from Acyrthosiphon pisum strain 5D.</title>
        <authorList>
            <person name="Patel V.A."/>
            <person name="Chevignon G."/>
            <person name="Russell J.A."/>
            <person name="Oliver K.M."/>
        </authorList>
    </citation>
    <scope>NUCLEOTIDE SEQUENCE [LARGE SCALE GENOMIC DNA]</scope>
    <source>
        <strain evidence="7 8">5D</strain>
    </source>
</reference>
<evidence type="ECO:0000259" key="5">
    <source>
        <dbReference type="Pfam" id="PF03968"/>
    </source>
</evidence>
<dbReference type="GO" id="GO:0043165">
    <property type="term" value="P:Gram-negative-bacterium-type cell outer membrane assembly"/>
    <property type="evidence" value="ECO:0007669"/>
    <property type="project" value="UniProtKB-UniRule"/>
</dbReference>
<comment type="function">
    <text evidence="4">Together with LptE, is involved in the assembly of lipopolysaccharide (LPS) at the surface of the outer membrane.</text>
</comment>
<dbReference type="Proteomes" id="UP000261875">
    <property type="component" value="Chromosome"/>
</dbReference>
<dbReference type="Pfam" id="PF04453">
    <property type="entry name" value="LptD"/>
    <property type="match status" value="1"/>
</dbReference>
<dbReference type="InterPro" id="IPR005653">
    <property type="entry name" value="OstA-like_N"/>
</dbReference>
<sequence length="776" mass="88456">MKKKAPTLLATLIWTVFYGQYALADLAEQCMLGVPTYDEPLVSGDINQLPVDIQANKTEGHYPYNARFIGDVIIQQGNSTLTANQVELHQTQKDRQTVPVRTLTATGNVNYDDPDIKLKGSKGWSNLNTKDTNVDQGQYQMVGRQGRGDADVMKLRSENRYTILENGTFTSCLPADNSWSIKGSEVIHDREEQVAEIWNARFRIGGVPVFYSPYLQLPVGDKRRSGFLIPDVAYTSSNYFEFSQPYYWNIAPNLDATITTRYLRKRGIQWQNQFRYLLAPGNGSMALEWLPNDKAYTGTDIHDKNKTRWLYNWRHGGVMDNVWRFSVNYTRISDAKYFSDLVSPYGSTTDGYATQIFSAGYAQKSWNATLSSKQFQVFTGGGNEDAYRAQPQLDINYYKNNIGPFDLYTYGQVVKFTSVNPNNPKANRFHVESAINLPLANSWSSLNTETKLMATHYQQDVPANFADTYKDSVNRVIPQFKVDGKVVFDRVMDWNSRFTQTLEPRAQYLYSPYRNQDDIYIYDTTLLQTDYNGLFRDRSYSGLDRIASANQIATGLTSRIFDDTLVERFNVSLGQIYYFSHAGSGRSTVIDDNDDIGSLVWAGDSNWKITDEWRVRGGTQYDTRLGSLTQGNGIMEYRHDAERVFQLNYRYASPEYIKASLPKRKDNPFYQQGISQIGVATSLPLADRWAVVGAYYYDTKARQPASELVGLQYTTCCWAVNFGYERKITGWDGKYNNSKYDNRISFNLQLRGLSSNYSLGTRDMLSAGILPYQSAF</sequence>
<dbReference type="GO" id="GO:0009279">
    <property type="term" value="C:cell outer membrane"/>
    <property type="evidence" value="ECO:0007669"/>
    <property type="project" value="UniProtKB-SubCell"/>
</dbReference>
<dbReference type="STRING" id="1878942.GCA_900128755_00130"/>
<dbReference type="EMBL" id="CP021659">
    <property type="protein sequence ID" value="AWK13795.1"/>
    <property type="molecule type" value="Genomic_DNA"/>
</dbReference>
<comment type="subcellular location">
    <subcellularLocation>
        <location evidence="4">Cell outer membrane</location>
    </subcellularLocation>
</comment>
<evidence type="ECO:0000256" key="1">
    <source>
        <dbReference type="ARBA" id="ARBA00022729"/>
    </source>
</evidence>
<keyword evidence="8" id="KW-1185">Reference proteome</keyword>
<dbReference type="GO" id="GO:0015920">
    <property type="term" value="P:lipopolysaccharide transport"/>
    <property type="evidence" value="ECO:0007669"/>
    <property type="project" value="InterPro"/>
</dbReference>
<protein>
    <recommendedName>
        <fullName evidence="4">LPS-assembly protein LptD</fullName>
    </recommendedName>
</protein>
<evidence type="ECO:0000259" key="6">
    <source>
        <dbReference type="Pfam" id="PF04453"/>
    </source>
</evidence>
<dbReference type="AlphaFoldDB" id="A0A2U8I6J8"/>
<feature type="domain" description="LptD C-terminal" evidence="6">
    <location>
        <begin position="306"/>
        <end position="689"/>
    </location>
</feature>
<comment type="similarity">
    <text evidence="4">Belongs to the LptD family.</text>
</comment>
<dbReference type="InterPro" id="IPR007543">
    <property type="entry name" value="LptD_C"/>
</dbReference>
<evidence type="ECO:0000256" key="2">
    <source>
        <dbReference type="ARBA" id="ARBA00023136"/>
    </source>
</evidence>
<keyword evidence="1 4" id="KW-0732">Signal</keyword>
<feature type="domain" description="Organic solvent tolerance-like N-terminal" evidence="5">
    <location>
        <begin position="53"/>
        <end position="193"/>
    </location>
</feature>
<dbReference type="KEGG" id="fsm:CCS41_03770"/>
<keyword evidence="2 4" id="KW-0472">Membrane</keyword>
<dbReference type="Pfam" id="PF03968">
    <property type="entry name" value="LptD_N"/>
    <property type="match status" value="1"/>
</dbReference>
<dbReference type="OrthoDB" id="9760225at2"/>
<dbReference type="PANTHER" id="PTHR30189">
    <property type="entry name" value="LPS-ASSEMBLY PROTEIN"/>
    <property type="match status" value="1"/>
</dbReference>
<dbReference type="InterPro" id="IPR050218">
    <property type="entry name" value="LptD"/>
</dbReference>